<dbReference type="Proteomes" id="UP001603857">
    <property type="component" value="Unassembled WGS sequence"/>
</dbReference>
<evidence type="ECO:0000256" key="2">
    <source>
        <dbReference type="ARBA" id="ARBA00023015"/>
    </source>
</evidence>
<dbReference type="AlphaFoldDB" id="A0ABD1NJV9"/>
<evidence type="ECO:0000256" key="3">
    <source>
        <dbReference type="ARBA" id="ARBA00023125"/>
    </source>
</evidence>
<dbReference type="GO" id="GO:0005634">
    <property type="term" value="C:nucleus"/>
    <property type="evidence" value="ECO:0007669"/>
    <property type="project" value="UniProtKB-SubCell"/>
</dbReference>
<evidence type="ECO:0000256" key="5">
    <source>
        <dbReference type="ARBA" id="ARBA00023242"/>
    </source>
</evidence>
<evidence type="ECO:0008006" key="9">
    <source>
        <dbReference type="Google" id="ProtNLM"/>
    </source>
</evidence>
<sequence length="238" mass="27736">MSRDIQTLQKLLASSSEELKKVSNKPFHPNALDVVVLRYAPHFYNEEEKLQINNFKQGSSVESTSETNSVTGKSNVQEMLEEEEEEERIIPINKRPKKEISSPHLPAKFKNLNLFPEDDIKFVMHKRLFSSDVDPYKNRLSMPKNGIACDFLTKAEVTKLSERDGKNQLVGVEVTVLDPCLREFSVLLKKWDMDTTHTYNLSGHWKNIVSINKFEKDQELKIWTCRVNNRLYFLLVYR</sequence>
<gene>
    <name evidence="7" type="ORF">Fmac_002414</name>
</gene>
<protein>
    <recommendedName>
        <fullName evidence="9">B3 domain-containing protein</fullName>
    </recommendedName>
</protein>
<dbReference type="Gene3D" id="2.40.330.10">
    <property type="entry name" value="DNA-binding pseudobarrel domain"/>
    <property type="match status" value="1"/>
</dbReference>
<evidence type="ECO:0000313" key="7">
    <source>
        <dbReference type="EMBL" id="KAL2348414.1"/>
    </source>
</evidence>
<dbReference type="Pfam" id="PF03754">
    <property type="entry name" value="At2g31720-like"/>
    <property type="match status" value="1"/>
</dbReference>
<dbReference type="PANTHER" id="PTHR31541">
    <property type="entry name" value="B3 DOMAIN PLANT PROTEIN-RELATED"/>
    <property type="match status" value="1"/>
</dbReference>
<reference evidence="7 8" key="1">
    <citation type="submission" date="2024-08" db="EMBL/GenBank/DDBJ databases">
        <title>Insights into the chromosomal genome structure of Flemingia macrophylla.</title>
        <authorList>
            <person name="Ding Y."/>
            <person name="Zhao Y."/>
            <person name="Bi W."/>
            <person name="Wu M."/>
            <person name="Zhao G."/>
            <person name="Gong Y."/>
            <person name="Li W."/>
            <person name="Zhang P."/>
        </authorList>
    </citation>
    <scope>NUCLEOTIDE SEQUENCE [LARGE SCALE GENOMIC DNA]</scope>
    <source>
        <strain evidence="7">DYQJB</strain>
        <tissue evidence="7">Leaf</tissue>
    </source>
</reference>
<keyword evidence="8" id="KW-1185">Reference proteome</keyword>
<keyword evidence="5" id="KW-0539">Nucleus</keyword>
<feature type="region of interest" description="Disordered" evidence="6">
    <location>
        <begin position="57"/>
        <end position="87"/>
    </location>
</feature>
<dbReference type="GO" id="GO:0003677">
    <property type="term" value="F:DNA binding"/>
    <property type="evidence" value="ECO:0007669"/>
    <property type="project" value="UniProtKB-KW"/>
</dbReference>
<dbReference type="EMBL" id="JBGMDY010000001">
    <property type="protein sequence ID" value="KAL2348414.1"/>
    <property type="molecule type" value="Genomic_DNA"/>
</dbReference>
<accession>A0ABD1NJV9</accession>
<proteinExistence type="predicted"/>
<comment type="caution">
    <text evidence="7">The sequence shown here is derived from an EMBL/GenBank/DDBJ whole genome shotgun (WGS) entry which is preliminary data.</text>
</comment>
<feature type="compositionally biased region" description="Low complexity" evidence="6">
    <location>
        <begin position="59"/>
        <end position="71"/>
    </location>
</feature>
<keyword evidence="4" id="KW-0804">Transcription</keyword>
<dbReference type="SUPFAM" id="SSF101936">
    <property type="entry name" value="DNA-binding pseudobarrel domain"/>
    <property type="match status" value="1"/>
</dbReference>
<keyword evidence="3" id="KW-0238">DNA-binding</keyword>
<evidence type="ECO:0000256" key="6">
    <source>
        <dbReference type="SAM" id="MobiDB-lite"/>
    </source>
</evidence>
<keyword evidence="2" id="KW-0805">Transcription regulation</keyword>
<evidence type="ECO:0000256" key="4">
    <source>
        <dbReference type="ARBA" id="ARBA00023163"/>
    </source>
</evidence>
<organism evidence="7 8">
    <name type="scientific">Flemingia macrophylla</name>
    <dbReference type="NCBI Taxonomy" id="520843"/>
    <lineage>
        <taxon>Eukaryota</taxon>
        <taxon>Viridiplantae</taxon>
        <taxon>Streptophyta</taxon>
        <taxon>Embryophyta</taxon>
        <taxon>Tracheophyta</taxon>
        <taxon>Spermatophyta</taxon>
        <taxon>Magnoliopsida</taxon>
        <taxon>eudicotyledons</taxon>
        <taxon>Gunneridae</taxon>
        <taxon>Pentapetalae</taxon>
        <taxon>rosids</taxon>
        <taxon>fabids</taxon>
        <taxon>Fabales</taxon>
        <taxon>Fabaceae</taxon>
        <taxon>Papilionoideae</taxon>
        <taxon>50 kb inversion clade</taxon>
        <taxon>NPAAA clade</taxon>
        <taxon>indigoferoid/millettioid clade</taxon>
        <taxon>Phaseoleae</taxon>
        <taxon>Flemingia</taxon>
    </lineage>
</organism>
<dbReference type="PANTHER" id="PTHR31541:SF33">
    <property type="entry name" value="DUF313 DOMAIN PROTEIN"/>
    <property type="match status" value="1"/>
</dbReference>
<comment type="subcellular location">
    <subcellularLocation>
        <location evidence="1">Nucleus</location>
    </subcellularLocation>
</comment>
<dbReference type="InterPro" id="IPR005508">
    <property type="entry name" value="At2g31720-like"/>
</dbReference>
<dbReference type="InterPro" id="IPR015300">
    <property type="entry name" value="DNA-bd_pseudobarrel_sf"/>
</dbReference>
<evidence type="ECO:0000313" key="8">
    <source>
        <dbReference type="Proteomes" id="UP001603857"/>
    </source>
</evidence>
<evidence type="ECO:0000256" key="1">
    <source>
        <dbReference type="ARBA" id="ARBA00004123"/>
    </source>
</evidence>
<name>A0ABD1NJV9_9FABA</name>